<proteinExistence type="predicted"/>
<dbReference type="AlphaFoldDB" id="A0A1Q5TMU4"/>
<dbReference type="RefSeq" id="WP_074021694.1">
    <property type="nucleotide sequence ID" value="NZ_CAWMWP010000067.1"/>
</dbReference>
<dbReference type="Proteomes" id="UP000186277">
    <property type="component" value="Unassembled WGS sequence"/>
</dbReference>
<name>A0A1Q5TMU4_9GAMM</name>
<evidence type="ECO:0000313" key="2">
    <source>
        <dbReference type="Proteomes" id="UP000186277"/>
    </source>
</evidence>
<dbReference type="OrthoDB" id="9906582at2"/>
<protein>
    <submittedName>
        <fullName evidence="1">Uncharacterized protein</fullName>
    </submittedName>
</protein>
<organism evidence="1 2">
    <name type="scientific">Xenorhabdus thuongxuanensis</name>
    <dbReference type="NCBI Taxonomy" id="1873484"/>
    <lineage>
        <taxon>Bacteria</taxon>
        <taxon>Pseudomonadati</taxon>
        <taxon>Pseudomonadota</taxon>
        <taxon>Gammaproteobacteria</taxon>
        <taxon>Enterobacterales</taxon>
        <taxon>Morganellaceae</taxon>
        <taxon>Xenorhabdus</taxon>
    </lineage>
</organism>
<dbReference type="EMBL" id="MKGR01000041">
    <property type="protein sequence ID" value="OKP01545.1"/>
    <property type="molecule type" value="Genomic_DNA"/>
</dbReference>
<evidence type="ECO:0000313" key="1">
    <source>
        <dbReference type="EMBL" id="OKP01545.1"/>
    </source>
</evidence>
<reference evidence="1 2" key="1">
    <citation type="submission" date="2016-09" db="EMBL/GenBank/DDBJ databases">
        <title>Xenorhabdus thuongxuanensis sp. nov. and Xenorhabdus eapokensis sp. nov., isolated from Steinernema species.</title>
        <authorList>
            <person name="Kaempfer P."/>
            <person name="Tobias N.J."/>
            <person name="Phan Ke L."/>
            <person name="Bode H.B."/>
            <person name="Glaeser S.P."/>
        </authorList>
    </citation>
    <scope>NUCLEOTIDE SEQUENCE [LARGE SCALE GENOMIC DNA]</scope>
    <source>
        <strain evidence="1 2">30TX1</strain>
    </source>
</reference>
<gene>
    <name evidence="1" type="ORF">Xentx_03418</name>
</gene>
<comment type="caution">
    <text evidence="1">The sequence shown here is derived from an EMBL/GenBank/DDBJ whole genome shotgun (WGS) entry which is preliminary data.</text>
</comment>
<sequence>MSKSLMDTATLWEITKHLLREEYGNSVRITITELDNMIDKTIHSAIHIAQMVGYELKQKGEGSGDQ</sequence>
<keyword evidence="2" id="KW-1185">Reference proteome</keyword>
<accession>A0A1Q5TMU4</accession>